<dbReference type="InterPro" id="IPR036749">
    <property type="entry name" value="Expansin_CBD_sf"/>
</dbReference>
<dbReference type="InterPro" id="IPR007112">
    <property type="entry name" value="Expansin/allergen_DPBB_dom"/>
</dbReference>
<feature type="chain" id="PRO_5013256627" description="Expansin-like EG45 domain-containing protein" evidence="2">
    <location>
        <begin position="19"/>
        <end position="392"/>
    </location>
</feature>
<dbReference type="OrthoDB" id="406505at2759"/>
<dbReference type="SUPFAM" id="SSF49590">
    <property type="entry name" value="PHL pollen allergen"/>
    <property type="match status" value="1"/>
</dbReference>
<dbReference type="PROSITE" id="PS50842">
    <property type="entry name" value="EXPANSIN_EG45"/>
    <property type="match status" value="1"/>
</dbReference>
<accession>A0A218ZES5</accession>
<proteinExistence type="predicted"/>
<evidence type="ECO:0000256" key="2">
    <source>
        <dbReference type="SAM" id="SignalP"/>
    </source>
</evidence>
<feature type="signal peptide" evidence="2">
    <location>
        <begin position="1"/>
        <end position="18"/>
    </location>
</feature>
<dbReference type="SUPFAM" id="SSF50685">
    <property type="entry name" value="Barwin-like endoglucanases"/>
    <property type="match status" value="1"/>
</dbReference>
<dbReference type="Gene3D" id="2.40.40.10">
    <property type="entry name" value="RlpA-like domain"/>
    <property type="match status" value="1"/>
</dbReference>
<reference evidence="4 5" key="1">
    <citation type="submission" date="2017-04" db="EMBL/GenBank/DDBJ databases">
        <title>Draft genome sequence of Marssonina coronaria NL1: causal agent of apple blotch.</title>
        <authorList>
            <person name="Cheng Q."/>
        </authorList>
    </citation>
    <scope>NUCLEOTIDE SEQUENCE [LARGE SCALE GENOMIC DNA]</scope>
    <source>
        <strain evidence="4 5">NL1</strain>
    </source>
</reference>
<dbReference type="InParanoid" id="A0A218ZES5"/>
<dbReference type="InterPro" id="IPR051477">
    <property type="entry name" value="Expansin_CellWall"/>
</dbReference>
<dbReference type="EMBL" id="MZNU01000052">
    <property type="protein sequence ID" value="OWP06242.1"/>
    <property type="molecule type" value="Genomic_DNA"/>
</dbReference>
<keyword evidence="5" id="KW-1185">Reference proteome</keyword>
<dbReference type="NCBIfam" id="NF041144">
    <property type="entry name" value="expansin_EXLX1"/>
    <property type="match status" value="1"/>
</dbReference>
<evidence type="ECO:0000313" key="5">
    <source>
        <dbReference type="Proteomes" id="UP000242519"/>
    </source>
</evidence>
<evidence type="ECO:0000256" key="1">
    <source>
        <dbReference type="ARBA" id="ARBA00022729"/>
    </source>
</evidence>
<keyword evidence="1 2" id="KW-0732">Signal</keyword>
<dbReference type="InterPro" id="IPR049818">
    <property type="entry name" value="Expansin_EXLX1-like"/>
</dbReference>
<feature type="domain" description="Expansin-like EG45" evidence="3">
    <location>
        <begin position="32"/>
        <end position="117"/>
    </location>
</feature>
<dbReference type="Gene3D" id="2.60.40.760">
    <property type="entry name" value="Expansin, cellulose-binding-like domain"/>
    <property type="match status" value="1"/>
</dbReference>
<evidence type="ECO:0000259" key="3">
    <source>
        <dbReference type="PROSITE" id="PS50842"/>
    </source>
</evidence>
<dbReference type="STRING" id="503106.A0A218ZES5"/>
<dbReference type="Proteomes" id="UP000242519">
    <property type="component" value="Unassembled WGS sequence"/>
</dbReference>
<organism evidence="4 5">
    <name type="scientific">Diplocarpon coronariae</name>
    <dbReference type="NCBI Taxonomy" id="2795749"/>
    <lineage>
        <taxon>Eukaryota</taxon>
        <taxon>Fungi</taxon>
        <taxon>Dikarya</taxon>
        <taxon>Ascomycota</taxon>
        <taxon>Pezizomycotina</taxon>
        <taxon>Leotiomycetes</taxon>
        <taxon>Helotiales</taxon>
        <taxon>Drepanopezizaceae</taxon>
        <taxon>Diplocarpon</taxon>
    </lineage>
</organism>
<evidence type="ECO:0000313" key="4">
    <source>
        <dbReference type="EMBL" id="OWP06242.1"/>
    </source>
</evidence>
<dbReference type="PANTHER" id="PTHR31836">
    <property type="match status" value="1"/>
</dbReference>
<dbReference type="InterPro" id="IPR009009">
    <property type="entry name" value="RlpA-like_DPBB"/>
</dbReference>
<dbReference type="InterPro" id="IPR036908">
    <property type="entry name" value="RlpA-like_sf"/>
</dbReference>
<comment type="caution">
    <text evidence="4">The sequence shown here is derived from an EMBL/GenBank/DDBJ whole genome shotgun (WGS) entry which is preliminary data.</text>
</comment>
<dbReference type="AlphaFoldDB" id="A0A218ZES5"/>
<sequence>MQLSRSAVALALASGASALSGEATFYGGNIVGGHCSFSTYTLPAGLFGTATSNWENSANCGRCVSVTGPNGNAITAQIVDECPNCGTNHLDLFPDAFAALAEPSKGIIPINWQYVDCPITKPLVLHNKEGVSAYWFSIQVVNPNKGVSKLEVSTDGGRTWNPTTRRAYNFFENPSGFGTTSVSVKVTSVAGDIVIVNDVKTAPGVSVPAPNNFPLDTPAKPAVKERSVYAASPLSPTYSTSSTTRTSTTTVARTLTAAVLSSTAPPVPLPSPSIYTPSSISAPANTTSPHIAVTTSAPSNTTSYHAYEVANSSSPAPVSLNVVTTTTYTPTVDYHTVPIPIPSASGRISNGLSEPGHNITSPTSPPSFMNSASSSQSSAFFAMVMGLVALLI</sequence>
<protein>
    <recommendedName>
        <fullName evidence="3">Expansin-like EG45 domain-containing protein</fullName>
    </recommendedName>
</protein>
<name>A0A218ZES5_9HELO</name>
<dbReference type="PANTHER" id="PTHR31836:SF21">
    <property type="entry name" value="EXPANSIN-LIKE PROTEIN 7"/>
    <property type="match status" value="1"/>
</dbReference>
<dbReference type="CDD" id="cd22271">
    <property type="entry name" value="DPBB_EXP_N-like"/>
    <property type="match status" value="1"/>
</dbReference>
<dbReference type="Pfam" id="PF03330">
    <property type="entry name" value="DPBB_1"/>
    <property type="match status" value="1"/>
</dbReference>
<gene>
    <name evidence="4" type="ORF">B2J93_4363</name>
</gene>